<name>A0A378V1T5_MYCFO</name>
<accession>A0A378V1T5</accession>
<evidence type="ECO:0000313" key="2">
    <source>
        <dbReference type="EMBL" id="SUA04343.1"/>
    </source>
</evidence>
<dbReference type="EMBL" id="UGQY01000004">
    <property type="protein sequence ID" value="SUA04343.1"/>
    <property type="molecule type" value="Genomic_DNA"/>
</dbReference>
<reference evidence="2 3" key="1">
    <citation type="submission" date="2018-06" db="EMBL/GenBank/DDBJ databases">
        <authorList>
            <consortium name="Pathogen Informatics"/>
            <person name="Doyle S."/>
        </authorList>
    </citation>
    <scope>NUCLEOTIDE SEQUENCE [LARGE SCALE GENOMIC DNA]</scope>
    <source>
        <strain evidence="2 3">NCTC1542</strain>
    </source>
</reference>
<dbReference type="Proteomes" id="UP000255389">
    <property type="component" value="Unassembled WGS sequence"/>
</dbReference>
<feature type="region of interest" description="Disordered" evidence="1">
    <location>
        <begin position="1"/>
        <end position="26"/>
    </location>
</feature>
<protein>
    <submittedName>
        <fullName evidence="2">Uncharacterized protein</fullName>
    </submittedName>
</protein>
<evidence type="ECO:0000256" key="1">
    <source>
        <dbReference type="SAM" id="MobiDB-lite"/>
    </source>
</evidence>
<proteinExistence type="predicted"/>
<evidence type="ECO:0000313" key="3">
    <source>
        <dbReference type="Proteomes" id="UP000255389"/>
    </source>
</evidence>
<gene>
    <name evidence="2" type="ORF">NCTC1542_05841</name>
</gene>
<dbReference type="AlphaFoldDB" id="A0A378V1T5"/>
<organism evidence="2 3">
    <name type="scientific">Mycolicibacterium fortuitum</name>
    <name type="common">Mycobacterium fortuitum</name>
    <dbReference type="NCBI Taxonomy" id="1766"/>
    <lineage>
        <taxon>Bacteria</taxon>
        <taxon>Bacillati</taxon>
        <taxon>Actinomycetota</taxon>
        <taxon>Actinomycetes</taxon>
        <taxon>Mycobacteriales</taxon>
        <taxon>Mycobacteriaceae</taxon>
        <taxon>Mycolicibacterium</taxon>
    </lineage>
</organism>
<sequence length="95" mass="10331">MRLLGREKSAVAGGGAEETSSRHPSATACLMLSVSRGQDRARAGSPPVARISEKVAHRRTASEDHCTEVCSALSFFTWTATWQNRQSTDTKPEVR</sequence>